<dbReference type="RefSeq" id="WP_012780510.1">
    <property type="nucleotide sequence ID" value="NC_013061.1"/>
</dbReference>
<organism evidence="10 11">
    <name type="scientific">Pedobacter heparinus (strain ATCC 13125 / DSM 2366 / CIP 104194 / JCM 7457 / NBRC 12017 / NCIMB 9290 / NRRL B-14731 / HIM 762-3)</name>
    <dbReference type="NCBI Taxonomy" id="485917"/>
    <lineage>
        <taxon>Bacteria</taxon>
        <taxon>Pseudomonadati</taxon>
        <taxon>Bacteroidota</taxon>
        <taxon>Sphingobacteriia</taxon>
        <taxon>Sphingobacteriales</taxon>
        <taxon>Sphingobacteriaceae</taxon>
        <taxon>Pedobacter</taxon>
    </lineage>
</organism>
<accession>C6XZ75</accession>
<dbReference type="Pfam" id="PF01355">
    <property type="entry name" value="HIPIP"/>
    <property type="match status" value="1"/>
</dbReference>
<keyword evidence="6 7" id="KW-0411">Iron-sulfur</keyword>
<dbReference type="Gene3D" id="4.10.490.10">
    <property type="entry name" value="High potential iron-sulphur protein"/>
    <property type="match status" value="1"/>
</dbReference>
<evidence type="ECO:0000313" key="11">
    <source>
        <dbReference type="Proteomes" id="UP000000852"/>
    </source>
</evidence>
<keyword evidence="1 7" id="KW-0813">Transport</keyword>
<feature type="domain" description="High potential iron-sulfur proteins family profile" evidence="9">
    <location>
        <begin position="76"/>
        <end position="144"/>
    </location>
</feature>
<dbReference type="EMBL" id="CP001681">
    <property type="protein sequence ID" value="ACU02557.1"/>
    <property type="molecule type" value="Genomic_DNA"/>
</dbReference>
<protein>
    <recommendedName>
        <fullName evidence="7">High-potential iron-sulfur protein</fullName>
        <shortName evidence="7">HiPIP</shortName>
    </recommendedName>
</protein>
<dbReference type="GO" id="GO:0009055">
    <property type="term" value="F:electron transfer activity"/>
    <property type="evidence" value="ECO:0007669"/>
    <property type="project" value="InterPro"/>
</dbReference>
<gene>
    <name evidence="10" type="ordered locus">Phep_0333</name>
</gene>
<dbReference type="InterPro" id="IPR036369">
    <property type="entry name" value="HIPIP_sf"/>
</dbReference>
<evidence type="ECO:0000256" key="6">
    <source>
        <dbReference type="ARBA" id="ARBA00023014"/>
    </source>
</evidence>
<evidence type="ECO:0000256" key="1">
    <source>
        <dbReference type="ARBA" id="ARBA00022448"/>
    </source>
</evidence>
<evidence type="ECO:0000256" key="2">
    <source>
        <dbReference type="ARBA" id="ARBA00022485"/>
    </source>
</evidence>
<dbReference type="eggNOG" id="ENOG50336VW">
    <property type="taxonomic scope" value="Bacteria"/>
</dbReference>
<evidence type="ECO:0000256" key="4">
    <source>
        <dbReference type="ARBA" id="ARBA00022982"/>
    </source>
</evidence>
<keyword evidence="5 7" id="KW-0408">Iron</keyword>
<keyword evidence="11" id="KW-1185">Reference proteome</keyword>
<dbReference type="Proteomes" id="UP000000852">
    <property type="component" value="Chromosome"/>
</dbReference>
<evidence type="ECO:0000256" key="8">
    <source>
        <dbReference type="SAM" id="MobiDB-lite"/>
    </source>
</evidence>
<dbReference type="PROSITE" id="PS51373">
    <property type="entry name" value="HIPIP"/>
    <property type="match status" value="1"/>
</dbReference>
<dbReference type="AlphaFoldDB" id="C6XZ75"/>
<evidence type="ECO:0000256" key="3">
    <source>
        <dbReference type="ARBA" id="ARBA00022723"/>
    </source>
</evidence>
<dbReference type="GO" id="GO:0019646">
    <property type="term" value="P:aerobic electron transport chain"/>
    <property type="evidence" value="ECO:0007669"/>
    <property type="project" value="InterPro"/>
</dbReference>
<keyword evidence="2 7" id="KW-0004">4Fe-4S</keyword>
<reference evidence="10 11" key="1">
    <citation type="journal article" date="2009" name="Stand. Genomic Sci.">
        <title>Complete genome sequence of Pedobacter heparinus type strain (HIM 762-3).</title>
        <authorList>
            <person name="Han C."/>
            <person name="Spring S."/>
            <person name="Lapidus A."/>
            <person name="Del Rio T.G."/>
            <person name="Tice H."/>
            <person name="Copeland A."/>
            <person name="Cheng J.F."/>
            <person name="Lucas S."/>
            <person name="Chen F."/>
            <person name="Nolan M."/>
            <person name="Bruce D."/>
            <person name="Goodwin L."/>
            <person name="Pitluck S."/>
            <person name="Ivanova N."/>
            <person name="Mavromatis K."/>
            <person name="Mikhailova N."/>
            <person name="Pati A."/>
            <person name="Chen A."/>
            <person name="Palaniappan K."/>
            <person name="Land M."/>
            <person name="Hauser L."/>
            <person name="Chang Y.J."/>
            <person name="Jeffries C.C."/>
            <person name="Saunders E."/>
            <person name="Chertkov O."/>
            <person name="Brettin T."/>
            <person name="Goker M."/>
            <person name="Rohde M."/>
            <person name="Bristow J."/>
            <person name="Eisen J.A."/>
            <person name="Markowitz V."/>
            <person name="Hugenholtz P."/>
            <person name="Kyrpides N.C."/>
            <person name="Klenk H.P."/>
            <person name="Detter J.C."/>
        </authorList>
    </citation>
    <scope>NUCLEOTIDE SEQUENCE [LARGE SCALE GENOMIC DNA]</scope>
    <source>
        <strain evidence="11">ATCC 13125 / DSM 2366 / CIP 104194 / JCM 7457 / NBRC 12017 / NCIMB 9290 / NRRL B-14731 / HIM 762-3</strain>
    </source>
</reference>
<feature type="region of interest" description="Disordered" evidence="8">
    <location>
        <begin position="40"/>
        <end position="78"/>
    </location>
</feature>
<keyword evidence="3 7" id="KW-0479">Metal-binding</keyword>
<dbReference type="GO" id="GO:0046872">
    <property type="term" value="F:metal ion binding"/>
    <property type="evidence" value="ECO:0007669"/>
    <property type="project" value="UniProtKB-KW"/>
</dbReference>
<dbReference type="InterPro" id="IPR000170">
    <property type="entry name" value="High_potential_FeS_prot"/>
</dbReference>
<evidence type="ECO:0000256" key="5">
    <source>
        <dbReference type="ARBA" id="ARBA00023004"/>
    </source>
</evidence>
<dbReference type="HOGENOM" id="CLU_2013828_0_0_10"/>
<proteinExistence type="inferred from homology"/>
<keyword evidence="4 7" id="KW-0249">Electron transport</keyword>
<evidence type="ECO:0000259" key="9">
    <source>
        <dbReference type="PROSITE" id="PS51373"/>
    </source>
</evidence>
<evidence type="ECO:0000256" key="7">
    <source>
        <dbReference type="RuleBase" id="RU000620"/>
    </source>
</evidence>
<comment type="function">
    <text evidence="7">Specific class of high-redox-potential 4Fe-4S ferredoxins. Functions in anaerobic electron transport in most purple and in some other photosynthetic bacteria and in at least one genus (Paracoccus) of halophilic, denitrifying bacteria.</text>
</comment>
<dbReference type="SUPFAM" id="SSF57652">
    <property type="entry name" value="HIPIP (high potential iron protein)"/>
    <property type="match status" value="1"/>
</dbReference>
<evidence type="ECO:0000313" key="10">
    <source>
        <dbReference type="EMBL" id="ACU02557.1"/>
    </source>
</evidence>
<comment type="similarity">
    <text evidence="7">Belongs to the high-potential iron-sulfur protein (HiPIP) family.</text>
</comment>
<comment type="subunit">
    <text evidence="7">Homodimer.</text>
</comment>
<dbReference type="GO" id="GO:0051539">
    <property type="term" value="F:4 iron, 4 sulfur cluster binding"/>
    <property type="evidence" value="ECO:0007669"/>
    <property type="project" value="UniProtKB-KW"/>
</dbReference>
<name>C6XZ75_PEDHD</name>
<dbReference type="KEGG" id="phe:Phep_0333"/>
<dbReference type="STRING" id="485917.Phep_0333"/>
<sequence>MKDHKYSRRKFIGKSLSLGSICFGGALLLGSSAFKSVAMGSNTRPDLSDDPASLKDNLIKPTPQDSTKQTKIDPCDDMTGVSPAELAKRKKLAYVNKSPIEDSHCSNCALYLPPGKGKSCGGCVLFKGPVRPTGYCAYWAPINN</sequence>